<proteinExistence type="predicted"/>
<dbReference type="AlphaFoldDB" id="A0A4V0ZKF4"/>
<evidence type="ECO:0000313" key="1">
    <source>
        <dbReference type="EMBL" id="QBI56792.1"/>
    </source>
</evidence>
<dbReference type="Proteomes" id="UP000292235">
    <property type="component" value="Plasmid phiM2"/>
</dbReference>
<protein>
    <submittedName>
        <fullName evidence="1">Uncharacterized protein</fullName>
    </submittedName>
</protein>
<evidence type="ECO:0000313" key="2">
    <source>
        <dbReference type="Proteomes" id="UP000292235"/>
    </source>
</evidence>
<sequence length="180" mass="19513">MPYPQWFAGMTLTADRLNASRMKMVVASENQEVAESTNLVASEIVIPLESGATYWYHLVLTYSARNTNNDTEGGGIRWNWLVPTGTTAPRQIACLDVQTNSGISLTYGGTVTMRSPATSTEIRAEGSGVNDFLSAHEYGSIQVGGSSGSAVLQWAQWAAHAEATVLRGATRTRCFYTRVQ</sequence>
<keyword evidence="1" id="KW-0614">Plasmid</keyword>
<dbReference type="RefSeq" id="WP_131102957.1">
    <property type="nucleotide sequence ID" value="NZ_CP036456.1"/>
</dbReference>
<gene>
    <name evidence="1" type="ORF">EKD16_25255</name>
</gene>
<dbReference type="GeneID" id="39493834"/>
<dbReference type="EMBL" id="CP036456">
    <property type="protein sequence ID" value="QBI56792.1"/>
    <property type="molecule type" value="Genomic_DNA"/>
</dbReference>
<name>A0A4V0ZKF4_9ACTN</name>
<reference evidence="1 2" key="1">
    <citation type="submission" date="2019-02" db="EMBL/GenBank/DDBJ databases">
        <authorList>
            <person name="Khodamoradi S."/>
            <person name="Hahnke R.L."/>
            <person name="Kaempfer P."/>
            <person name="Schumann P."/>
            <person name="Rohde M."/>
            <person name="Steinert M."/>
            <person name="Luzhetskyy A."/>
            <person name="Wink J."/>
            <person name="Ruckert C."/>
        </authorList>
    </citation>
    <scope>NUCLEOTIDE SEQUENCE [LARGE SCALE GENOMIC DNA]</scope>
    <source>
        <strain evidence="1 2">M2</strain>
        <plasmid evidence="2">phim2</plasmid>
    </source>
</reference>
<dbReference type="OrthoDB" id="3436365at2"/>
<keyword evidence="2" id="KW-1185">Reference proteome</keyword>
<organism evidence="1 2">
    <name type="scientific">Streptomonospora litoralis</name>
    <dbReference type="NCBI Taxonomy" id="2498135"/>
    <lineage>
        <taxon>Bacteria</taxon>
        <taxon>Bacillati</taxon>
        <taxon>Actinomycetota</taxon>
        <taxon>Actinomycetes</taxon>
        <taxon>Streptosporangiales</taxon>
        <taxon>Nocardiopsidaceae</taxon>
        <taxon>Streptomonospora</taxon>
    </lineage>
</organism>
<dbReference type="KEGG" id="strr:EKD16_25255"/>
<accession>A0A4V0ZKF4</accession>
<geneLocation type="plasmid" evidence="2">
    <name>phim2</name>
</geneLocation>